<dbReference type="Proteomes" id="UP000314983">
    <property type="component" value="Chromosome 23"/>
</dbReference>
<reference evidence="6" key="3">
    <citation type="submission" date="2020-05" db="EMBL/GenBank/DDBJ databases">
        <title>Electrophorus electricus (electric eel) genome, fEleEle1, primary haplotype.</title>
        <authorList>
            <person name="Myers G."/>
            <person name="Meyer A."/>
            <person name="Fedrigo O."/>
            <person name="Formenti G."/>
            <person name="Rhie A."/>
            <person name="Tracey A."/>
            <person name="Sims Y."/>
            <person name="Jarvis E.D."/>
        </authorList>
    </citation>
    <scope>NUCLEOTIDE SEQUENCE [LARGE SCALE GENOMIC DNA]</scope>
</reference>
<dbReference type="Gene3D" id="3.30.200.20">
    <property type="entry name" value="Phosphorylase Kinase, domain 1"/>
    <property type="match status" value="1"/>
</dbReference>
<evidence type="ECO:0000256" key="2">
    <source>
        <dbReference type="ARBA" id="ARBA00008302"/>
    </source>
</evidence>
<dbReference type="InterPro" id="IPR039201">
    <property type="entry name" value="Inka"/>
</dbReference>
<dbReference type="Pfam" id="PF15342">
    <property type="entry name" value="FAM212"/>
    <property type="match status" value="1"/>
</dbReference>
<evidence type="ECO:0000256" key="4">
    <source>
        <dbReference type="SAM" id="MobiDB-lite"/>
    </source>
</evidence>
<dbReference type="PANTHER" id="PTHR28615:SF2">
    <property type="entry name" value="PAK4-INHIBITOR INKA2"/>
    <property type="match status" value="1"/>
</dbReference>
<dbReference type="Ensembl" id="ENSEEET00000004082.2">
    <property type="protein sequence ID" value="ENSEEEP00000004022.2"/>
    <property type="gene ID" value="ENSEEEG00000002149.2"/>
</dbReference>
<feature type="region of interest" description="Disordered" evidence="4">
    <location>
        <begin position="242"/>
        <end position="263"/>
    </location>
</feature>
<name>A0A4W4DX37_ELEEL</name>
<keyword evidence="7" id="KW-1185">Reference proteome</keyword>
<dbReference type="GO" id="GO:0019901">
    <property type="term" value="F:protein kinase binding"/>
    <property type="evidence" value="ECO:0007669"/>
    <property type="project" value="TreeGrafter"/>
</dbReference>
<dbReference type="OMA" id="QISCKTT"/>
<evidence type="ECO:0000259" key="5">
    <source>
        <dbReference type="Pfam" id="PF15342"/>
    </source>
</evidence>
<keyword evidence="3" id="KW-0539">Nucleus</keyword>
<proteinExistence type="inferred from homology"/>
<evidence type="ECO:0000313" key="6">
    <source>
        <dbReference type="Ensembl" id="ENSEEEP00000004022.2"/>
    </source>
</evidence>
<feature type="compositionally biased region" description="Basic residues" evidence="4">
    <location>
        <begin position="252"/>
        <end position="263"/>
    </location>
</feature>
<dbReference type="AlphaFoldDB" id="A0A4W4DX37"/>
<gene>
    <name evidence="6" type="primary">INKA2</name>
</gene>
<evidence type="ECO:0000256" key="3">
    <source>
        <dbReference type="ARBA" id="ARBA00023242"/>
    </source>
</evidence>
<comment type="similarity">
    <text evidence="2">Belongs to the INKA family.</text>
</comment>
<evidence type="ECO:0000313" key="7">
    <source>
        <dbReference type="Proteomes" id="UP000314983"/>
    </source>
</evidence>
<dbReference type="InterPro" id="IPR029267">
    <property type="entry name" value="FAM212"/>
</dbReference>
<dbReference type="GO" id="GO:0005634">
    <property type="term" value="C:nucleus"/>
    <property type="evidence" value="ECO:0007669"/>
    <property type="project" value="UniProtKB-SubCell"/>
</dbReference>
<reference evidence="7" key="2">
    <citation type="journal article" date="2017" name="Sci. Adv.">
        <title>A tail of two voltages: Proteomic comparison of the three electric organs of the electric eel.</title>
        <authorList>
            <person name="Traeger L.L."/>
            <person name="Sabat G."/>
            <person name="Barrett-Wilt G.A."/>
            <person name="Wells G.B."/>
            <person name="Sussman M.R."/>
        </authorList>
    </citation>
    <scope>NUCLEOTIDE SEQUENCE [LARGE SCALE GENOMIC DNA]</scope>
</reference>
<feature type="domain" description="FAM212" evidence="5">
    <location>
        <begin position="150"/>
        <end position="191"/>
    </location>
</feature>
<accession>A0A4W4DX37</accession>
<reference evidence="6" key="4">
    <citation type="submission" date="2025-08" db="UniProtKB">
        <authorList>
            <consortium name="Ensembl"/>
        </authorList>
    </citation>
    <scope>IDENTIFICATION</scope>
</reference>
<dbReference type="PANTHER" id="PTHR28615">
    <property type="entry name" value="PAK4-INHIBITOR INKA1-RELATED"/>
    <property type="match status" value="1"/>
</dbReference>
<dbReference type="GO" id="GO:0030291">
    <property type="term" value="F:protein serine/threonine kinase inhibitor activity"/>
    <property type="evidence" value="ECO:0007669"/>
    <property type="project" value="InterPro"/>
</dbReference>
<reference evidence="6" key="5">
    <citation type="submission" date="2025-09" db="UniProtKB">
        <authorList>
            <consortium name="Ensembl"/>
        </authorList>
    </citation>
    <scope>IDENTIFICATION</scope>
</reference>
<sequence>MEKYITLCNLISMREAGDGLQAQMNSMMGVLHELKLLQVQTALEQLQISCKPGHLFQHSLNEATVMGTLEVNHQGSLCTSVSFCSSDDVSFSSHDVQERAPLSDSHPALRSMCEEHQPAFQPATMAELQGLMDTLSREGPSIDSDFSHCDTDDSSDWTSSLMNHSRNRQPLVLGDNVLADLVGNWLNLPEVEVSGSPLHLSCSGEFCRRLSLTASVFKRVLRSVRPNWDKLLKERPGWQGTEQEKKEIFKRPQTKNKGSKPKRSFYRPFWMRADGLRGKRRPKPANVELRGAKGPIFDYSFAIWV</sequence>
<dbReference type="GeneTree" id="ENSGT00530000063849"/>
<reference evidence="7" key="1">
    <citation type="journal article" date="2014" name="Science">
        <title>Nonhuman genetics. Genomic basis for the convergent evolution of electric organs.</title>
        <authorList>
            <person name="Gallant J.R."/>
            <person name="Traeger L.L."/>
            <person name="Volkening J.D."/>
            <person name="Moffett H."/>
            <person name="Chen P.H."/>
            <person name="Novina C.D."/>
            <person name="Phillips G.N.Jr."/>
            <person name="Anand R."/>
            <person name="Wells G.B."/>
            <person name="Pinch M."/>
            <person name="Guth R."/>
            <person name="Unguez G.A."/>
            <person name="Albert J.S."/>
            <person name="Zakon H.H."/>
            <person name="Samanta M.P."/>
            <person name="Sussman M.R."/>
        </authorList>
    </citation>
    <scope>NUCLEOTIDE SEQUENCE [LARGE SCALE GENOMIC DNA]</scope>
</reference>
<organism evidence="6 7">
    <name type="scientific">Electrophorus electricus</name>
    <name type="common">Electric eel</name>
    <name type="synonym">Gymnotus electricus</name>
    <dbReference type="NCBI Taxonomy" id="8005"/>
    <lineage>
        <taxon>Eukaryota</taxon>
        <taxon>Metazoa</taxon>
        <taxon>Chordata</taxon>
        <taxon>Craniata</taxon>
        <taxon>Vertebrata</taxon>
        <taxon>Euteleostomi</taxon>
        <taxon>Actinopterygii</taxon>
        <taxon>Neopterygii</taxon>
        <taxon>Teleostei</taxon>
        <taxon>Ostariophysi</taxon>
        <taxon>Gymnotiformes</taxon>
        <taxon>Gymnotoidei</taxon>
        <taxon>Gymnotidae</taxon>
        <taxon>Electrophorus</taxon>
    </lineage>
</organism>
<evidence type="ECO:0000256" key="1">
    <source>
        <dbReference type="ARBA" id="ARBA00004123"/>
    </source>
</evidence>
<protein>
    <recommendedName>
        <fullName evidence="5">FAM212 domain-containing protein</fullName>
    </recommendedName>
</protein>
<comment type="subcellular location">
    <subcellularLocation>
        <location evidence="1">Nucleus</location>
    </subcellularLocation>
</comment>